<dbReference type="Gene3D" id="1.25.40.420">
    <property type="match status" value="1"/>
</dbReference>
<dbReference type="OrthoDB" id="25620at2759"/>
<evidence type="ECO:0000259" key="2">
    <source>
        <dbReference type="PROSITE" id="PS51886"/>
    </source>
</evidence>
<protein>
    <submittedName>
        <fullName evidence="3">BTB-domain-containing protein</fullName>
    </submittedName>
</protein>
<evidence type="ECO:0000313" key="3">
    <source>
        <dbReference type="EMBL" id="KAF0556906.1"/>
    </source>
</evidence>
<dbReference type="InterPro" id="IPR006571">
    <property type="entry name" value="TLDc_dom"/>
</dbReference>
<feature type="compositionally biased region" description="Polar residues" evidence="1">
    <location>
        <begin position="134"/>
        <end position="148"/>
    </location>
</feature>
<dbReference type="Proteomes" id="UP000439903">
    <property type="component" value="Unassembled WGS sequence"/>
</dbReference>
<sequence>MFKMGHTKSSEGVGVPSLDKSSELTTVLNNNQFNKILLISNTSQASTSKSRVNSLAIQSSFGSTEPSFSSVPNNFPTMEGNDTIESKQQQQQQTFNSDQQLSHNSSDRKGKSTNFIPDQPFLCRTPSSYTSATSLNDDCSSNSSYQAHTRSHSDNYFDKRNHRSFSLPTTFKNSRRESSYLSHCSLYSESRDEPLKWKKKLDANRRRSSSSIQQTPSLIVEPNNISYSYKEAMNIICGDKIYLSKTYQESESSFQRSDDDFCNSTPSTSVTALSSVNDEIAEELLSLDPKTLFGSENFYSLSETHVLYLIKNDDVGGHTEIEIWKNLIEWGKKNTPKIIFDNDINKWSKKDFESLARTLRNCIYWIRFSQMTPIEFQNFVMPYQYIIPKYIIGNFLRQKITDHPQISLTLAPPRIPMTPIDSTIITGRHATILSNWIKNESNESIIGQHRFNLLYRASQNGGTSKDFHLHCDNQGPTILIIKLSGHAKFIGGYNAMNYKDSKRASSLSLTKRNSIKKKEELAQKNCFIFSLQDSYYPEQTSLISRILPEFKKDAIIKHKWGGPCFGRGDLWVCPDKKNKSLNIRPTSYEIPIINPENNKGYRWEDFEVFQVVSQ</sequence>
<dbReference type="AlphaFoldDB" id="A0A8H4EUM8"/>
<proteinExistence type="predicted"/>
<feature type="compositionally biased region" description="Polar residues" evidence="1">
    <location>
        <begin position="94"/>
        <end position="104"/>
    </location>
</feature>
<feature type="region of interest" description="Disordered" evidence="1">
    <location>
        <begin position="61"/>
        <end position="119"/>
    </location>
</feature>
<feature type="region of interest" description="Disordered" evidence="1">
    <location>
        <begin position="134"/>
        <end position="159"/>
    </location>
</feature>
<keyword evidence="4" id="KW-1185">Reference proteome</keyword>
<reference evidence="3 4" key="1">
    <citation type="journal article" date="2019" name="Environ. Microbiol.">
        <title>At the nexus of three kingdoms: the genome of the mycorrhizal fungus Gigaspora margarita provides insights into plant, endobacterial and fungal interactions.</title>
        <authorList>
            <person name="Venice F."/>
            <person name="Ghignone S."/>
            <person name="Salvioli di Fossalunga A."/>
            <person name="Amselem J."/>
            <person name="Novero M."/>
            <person name="Xianan X."/>
            <person name="Sedzielewska Toro K."/>
            <person name="Morin E."/>
            <person name="Lipzen A."/>
            <person name="Grigoriev I.V."/>
            <person name="Henrissat B."/>
            <person name="Martin F.M."/>
            <person name="Bonfante P."/>
        </authorList>
    </citation>
    <scope>NUCLEOTIDE SEQUENCE [LARGE SCALE GENOMIC DNA]</scope>
    <source>
        <strain evidence="3 4">BEG34</strain>
    </source>
</reference>
<name>A0A8H4EUM8_GIGMA</name>
<evidence type="ECO:0000313" key="4">
    <source>
        <dbReference type="Proteomes" id="UP000439903"/>
    </source>
</evidence>
<gene>
    <name evidence="3" type="ORF">F8M41_014634</name>
</gene>
<feature type="domain" description="TLDc" evidence="2">
    <location>
        <begin position="423"/>
        <end position="612"/>
    </location>
</feature>
<feature type="compositionally biased region" description="Low complexity" evidence="1">
    <location>
        <begin position="61"/>
        <end position="70"/>
    </location>
</feature>
<dbReference type="EMBL" id="WTPW01000031">
    <property type="protein sequence ID" value="KAF0556906.1"/>
    <property type="molecule type" value="Genomic_DNA"/>
</dbReference>
<accession>A0A8H4EUM8</accession>
<dbReference type="PROSITE" id="PS51886">
    <property type="entry name" value="TLDC"/>
    <property type="match status" value="1"/>
</dbReference>
<comment type="caution">
    <text evidence="3">The sequence shown here is derived from an EMBL/GenBank/DDBJ whole genome shotgun (WGS) entry which is preliminary data.</text>
</comment>
<dbReference type="Pfam" id="PF07534">
    <property type="entry name" value="TLD"/>
    <property type="match status" value="1"/>
</dbReference>
<organism evidence="3 4">
    <name type="scientific">Gigaspora margarita</name>
    <dbReference type="NCBI Taxonomy" id="4874"/>
    <lineage>
        <taxon>Eukaryota</taxon>
        <taxon>Fungi</taxon>
        <taxon>Fungi incertae sedis</taxon>
        <taxon>Mucoromycota</taxon>
        <taxon>Glomeromycotina</taxon>
        <taxon>Glomeromycetes</taxon>
        <taxon>Diversisporales</taxon>
        <taxon>Gigasporaceae</taxon>
        <taxon>Gigaspora</taxon>
    </lineage>
</organism>
<evidence type="ECO:0000256" key="1">
    <source>
        <dbReference type="SAM" id="MobiDB-lite"/>
    </source>
</evidence>